<dbReference type="Pfam" id="PF13564">
    <property type="entry name" value="DoxX_2"/>
    <property type="match status" value="1"/>
</dbReference>
<gene>
    <name evidence="6" type="ORF">GV794_08915</name>
</gene>
<evidence type="ECO:0000313" key="7">
    <source>
        <dbReference type="Proteomes" id="UP000470876"/>
    </source>
</evidence>
<accession>A0ABX0CPN7</accession>
<evidence type="ECO:0000313" key="6">
    <source>
        <dbReference type="EMBL" id="NEW55772.1"/>
    </source>
</evidence>
<feature type="transmembrane region" description="Helical" evidence="5">
    <location>
        <begin position="50"/>
        <end position="80"/>
    </location>
</feature>
<comment type="caution">
    <text evidence="6">The sequence shown here is derived from an EMBL/GenBank/DDBJ whole genome shotgun (WGS) entry which is preliminary data.</text>
</comment>
<evidence type="ECO:0000256" key="5">
    <source>
        <dbReference type="SAM" id="Phobius"/>
    </source>
</evidence>
<evidence type="ECO:0000256" key="1">
    <source>
        <dbReference type="ARBA" id="ARBA00004141"/>
    </source>
</evidence>
<keyword evidence="3 5" id="KW-1133">Transmembrane helix</keyword>
<dbReference type="RefSeq" id="WP_163955772.1">
    <property type="nucleotide sequence ID" value="NZ_JAAGUX010000011.1"/>
</dbReference>
<comment type="subcellular location">
    <subcellularLocation>
        <location evidence="1">Membrane</location>
        <topology evidence="1">Multi-pass membrane protein</topology>
    </subcellularLocation>
</comment>
<keyword evidence="7" id="KW-1185">Reference proteome</keyword>
<evidence type="ECO:0000256" key="3">
    <source>
        <dbReference type="ARBA" id="ARBA00022989"/>
    </source>
</evidence>
<evidence type="ECO:0000256" key="4">
    <source>
        <dbReference type="ARBA" id="ARBA00023136"/>
    </source>
</evidence>
<keyword evidence="4 5" id="KW-0472">Membrane</keyword>
<evidence type="ECO:0000256" key="2">
    <source>
        <dbReference type="ARBA" id="ARBA00022692"/>
    </source>
</evidence>
<reference evidence="6 7" key="1">
    <citation type="submission" date="2020-01" db="EMBL/GenBank/DDBJ databases">
        <title>Genetics and antimicrobial susceptibilities of Nocardia species isolated from the soil; a comparison with species isolated from humans.</title>
        <authorList>
            <person name="Carrasco G."/>
            <person name="Monzon S."/>
            <person name="Sansegundo M."/>
            <person name="Garcia E."/>
            <person name="Garrido N."/>
            <person name="Medina M.J."/>
            <person name="Villalon P."/>
            <person name="Ramirez-Arocha A.C."/>
            <person name="Jimenez P."/>
            <person name="Cuesta I."/>
            <person name="Valdezate S."/>
        </authorList>
    </citation>
    <scope>NUCLEOTIDE SEQUENCE [LARGE SCALE GENOMIC DNA]</scope>
    <source>
        <strain evidence="6 7">CNM20110649</strain>
    </source>
</reference>
<sequence>MFALYVTLTCITALGAFGGVWMNFTRHTVTVAAAEQVRVPLSWTRPIGTVFLAGALGLVAGFALPAVGIAAAGGLVLHFGCAIIAHLRVRDFDLIGAGVALTLVTANFAVTLAYYLG</sequence>
<organism evidence="6 7">
    <name type="scientific">Nocardia cyriacigeorgica</name>
    <dbReference type="NCBI Taxonomy" id="135487"/>
    <lineage>
        <taxon>Bacteria</taxon>
        <taxon>Bacillati</taxon>
        <taxon>Actinomycetota</taxon>
        <taxon>Actinomycetes</taxon>
        <taxon>Mycobacteriales</taxon>
        <taxon>Nocardiaceae</taxon>
        <taxon>Nocardia</taxon>
    </lineage>
</organism>
<proteinExistence type="predicted"/>
<name>A0ABX0CPN7_9NOCA</name>
<keyword evidence="2 5" id="KW-0812">Transmembrane</keyword>
<dbReference type="InterPro" id="IPR032808">
    <property type="entry name" value="DoxX"/>
</dbReference>
<protein>
    <submittedName>
        <fullName evidence="6">DoxX family protein</fullName>
    </submittedName>
</protein>
<dbReference type="Proteomes" id="UP000470876">
    <property type="component" value="Unassembled WGS sequence"/>
</dbReference>
<feature type="transmembrane region" description="Helical" evidence="5">
    <location>
        <begin position="92"/>
        <end position="116"/>
    </location>
</feature>
<dbReference type="EMBL" id="JAAGUX010000011">
    <property type="protein sequence ID" value="NEW55772.1"/>
    <property type="molecule type" value="Genomic_DNA"/>
</dbReference>